<dbReference type="GO" id="GO:0016705">
    <property type="term" value="F:oxidoreductase activity, acting on paired donors, with incorporation or reduction of molecular oxygen"/>
    <property type="evidence" value="ECO:0007669"/>
    <property type="project" value="InterPro"/>
</dbReference>
<dbReference type="RefSeq" id="XP_067488796.1">
    <property type="nucleotide sequence ID" value="XM_067637261.1"/>
</dbReference>
<dbReference type="InterPro" id="IPR036396">
    <property type="entry name" value="Cyt_P450_sf"/>
</dbReference>
<dbReference type="GO" id="GO:0020037">
    <property type="term" value="F:heme binding"/>
    <property type="evidence" value="ECO:0007669"/>
    <property type="project" value="InterPro"/>
</dbReference>
<protein>
    <submittedName>
        <fullName evidence="1">Uncharacterized protein</fullName>
    </submittedName>
</protein>
<proteinExistence type="predicted"/>
<dbReference type="Proteomes" id="UP000283090">
    <property type="component" value="Unassembled WGS sequence"/>
</dbReference>
<evidence type="ECO:0000313" key="2">
    <source>
        <dbReference type="Proteomes" id="UP000283090"/>
    </source>
</evidence>
<dbReference type="GO" id="GO:0005506">
    <property type="term" value="F:iron ion binding"/>
    <property type="evidence" value="ECO:0007669"/>
    <property type="project" value="InterPro"/>
</dbReference>
<evidence type="ECO:0000313" key="1">
    <source>
        <dbReference type="EMBL" id="RVD83252.1"/>
    </source>
</evidence>
<name>A0A436ZWP5_ARTFL</name>
<dbReference type="GeneID" id="93589958"/>
<dbReference type="GO" id="GO:0004497">
    <property type="term" value="F:monooxygenase activity"/>
    <property type="evidence" value="ECO:0007669"/>
    <property type="project" value="InterPro"/>
</dbReference>
<comment type="caution">
    <text evidence="1">The sequence shown here is derived from an EMBL/GenBank/DDBJ whole genome shotgun (WGS) entry which is preliminary data.</text>
</comment>
<accession>A0A436ZWP5</accession>
<organism evidence="1 2">
    <name type="scientific">Arthrobotrys flagrans</name>
    <name type="common">Nematode-trapping fungus</name>
    <name type="synonym">Trichothecium flagrans</name>
    <dbReference type="NCBI Taxonomy" id="97331"/>
    <lineage>
        <taxon>Eukaryota</taxon>
        <taxon>Fungi</taxon>
        <taxon>Dikarya</taxon>
        <taxon>Ascomycota</taxon>
        <taxon>Pezizomycotina</taxon>
        <taxon>Orbiliomycetes</taxon>
        <taxon>Orbiliales</taxon>
        <taxon>Orbiliaceae</taxon>
        <taxon>Arthrobotrys</taxon>
    </lineage>
</organism>
<reference evidence="1 2" key="1">
    <citation type="submission" date="2019-01" db="EMBL/GenBank/DDBJ databases">
        <title>Intercellular communication is required for trap formation in the nematode-trapping fungus Duddingtonia flagrans.</title>
        <authorList>
            <person name="Youssar L."/>
            <person name="Wernet V."/>
            <person name="Hensel N."/>
            <person name="Hildebrandt H.-G."/>
            <person name="Fischer R."/>
        </authorList>
    </citation>
    <scope>NUCLEOTIDE SEQUENCE [LARGE SCALE GENOMIC DNA]</scope>
    <source>
        <strain evidence="1 2">CBS H-5679</strain>
    </source>
</reference>
<dbReference type="VEuPathDB" id="FungiDB:DFL_007647"/>
<dbReference type="SUPFAM" id="SSF48264">
    <property type="entry name" value="Cytochrome P450"/>
    <property type="match status" value="1"/>
</dbReference>
<gene>
    <name evidence="1" type="ORF">DFL_007647</name>
</gene>
<keyword evidence="2" id="KW-1185">Reference proteome</keyword>
<dbReference type="AlphaFoldDB" id="A0A436ZWP5"/>
<sequence length="83" mass="9807">MKILKPVFEGRKRMRDELGPERWDTEKPNDVITWIIDAAPKKDKHQQTNEQMAWRLIWLNFAATYTTSMINMAATPEKRLTTC</sequence>
<dbReference type="OrthoDB" id="1844152at2759"/>
<dbReference type="EMBL" id="SAEB01000009">
    <property type="protein sequence ID" value="RVD83252.1"/>
    <property type="molecule type" value="Genomic_DNA"/>
</dbReference>